<name>D7E869_METEZ</name>
<dbReference type="InterPro" id="IPR003793">
    <property type="entry name" value="UPF0166"/>
</dbReference>
<sequence length="108" mass="11963">MNSVILRIYMNQSDTYKGKTSHDAVLEYLKDSGIAGATVIHGIEGYGTHNEIHTANVLRLGVDLPVIVEVIDDEEKVRNVIPHLKEMLPGALMTLQDIEIVSDSKNLH</sequence>
<dbReference type="PANTHER" id="PTHR35983:SF1">
    <property type="entry name" value="UPF0166 PROTEIN TM_0021"/>
    <property type="match status" value="1"/>
</dbReference>
<dbReference type="AlphaFoldDB" id="D7E869"/>
<evidence type="ECO:0000313" key="3">
    <source>
        <dbReference type="Proteomes" id="UP000000391"/>
    </source>
</evidence>
<dbReference type="KEGG" id="mev:Metev_0498"/>
<dbReference type="InterPro" id="IPR015867">
    <property type="entry name" value="N-reg_PII/ATP_PRibTrfase_C"/>
</dbReference>
<evidence type="ECO:0000256" key="1">
    <source>
        <dbReference type="ARBA" id="ARBA00010554"/>
    </source>
</evidence>
<accession>D7E869</accession>
<dbReference type="RefSeq" id="WP_013193979.1">
    <property type="nucleotide sequence ID" value="NC_014253.1"/>
</dbReference>
<gene>
    <name evidence="2" type="ordered locus">Metev_0498</name>
</gene>
<dbReference type="HOGENOM" id="CLU_146749_0_1_2"/>
<dbReference type="GeneID" id="9346117"/>
<keyword evidence="3" id="KW-1185">Reference proteome</keyword>
<protein>
    <submittedName>
        <fullName evidence="2">Uncharacterized protein</fullName>
    </submittedName>
</protein>
<dbReference type="PANTHER" id="PTHR35983">
    <property type="entry name" value="UPF0166 PROTEIN TM_0021"/>
    <property type="match status" value="1"/>
</dbReference>
<dbReference type="InterPro" id="IPR011322">
    <property type="entry name" value="N-reg_PII-like_a/b"/>
</dbReference>
<evidence type="ECO:0000313" key="2">
    <source>
        <dbReference type="EMBL" id="ADI73411.1"/>
    </source>
</evidence>
<dbReference type="EMBL" id="CP002069">
    <property type="protein sequence ID" value="ADI73411.1"/>
    <property type="molecule type" value="Genomic_DNA"/>
</dbReference>
<proteinExistence type="inferred from homology"/>
<dbReference type="Pfam" id="PF02641">
    <property type="entry name" value="DUF190"/>
    <property type="match status" value="1"/>
</dbReference>
<dbReference type="SUPFAM" id="SSF54913">
    <property type="entry name" value="GlnB-like"/>
    <property type="match status" value="1"/>
</dbReference>
<comment type="similarity">
    <text evidence="1">Belongs to the UPF0166 family.</text>
</comment>
<dbReference type="Proteomes" id="UP000000391">
    <property type="component" value="Chromosome"/>
</dbReference>
<dbReference type="Gene3D" id="3.30.70.120">
    <property type="match status" value="1"/>
</dbReference>
<reference evidence="2 3" key="1">
    <citation type="submission" date="2010-06" db="EMBL/GenBank/DDBJ databases">
        <title>Complete sequence chromosome of Methanohalobium evestigatum Z-7303.</title>
        <authorList>
            <consortium name="US DOE Joint Genome Institute"/>
            <person name="Lucas S."/>
            <person name="Copeland A."/>
            <person name="Lapidus A."/>
            <person name="Cheng J.-F."/>
            <person name="Bruce D."/>
            <person name="Goodwin L."/>
            <person name="Pitluck S."/>
            <person name="Saunders E."/>
            <person name="Detter J.C."/>
            <person name="Han C."/>
            <person name="Tapia R."/>
            <person name="Land M."/>
            <person name="Hauser L."/>
            <person name="Kyrpides N."/>
            <person name="Mikhailova N."/>
            <person name="Sieprawska-Lupa M."/>
            <person name="Whitman W.B."/>
            <person name="Anderson I."/>
            <person name="Woyke T."/>
        </authorList>
    </citation>
    <scope>NUCLEOTIDE SEQUENCE [LARGE SCALE GENOMIC DNA]</scope>
    <source>
        <strain evidence="3">ATCC BAA-1072 / DSM 3721 / NBRC 107634 / OCM 161 / Z-7303</strain>
    </source>
</reference>
<organism evidence="2 3">
    <name type="scientific">Methanohalobium evestigatum (strain ATCC BAA-1072 / DSM 3721 / NBRC 107634 / OCM 161 / Z-7303)</name>
    <dbReference type="NCBI Taxonomy" id="644295"/>
    <lineage>
        <taxon>Archaea</taxon>
        <taxon>Methanobacteriati</taxon>
        <taxon>Methanobacteriota</taxon>
        <taxon>Stenosarchaea group</taxon>
        <taxon>Methanomicrobia</taxon>
        <taxon>Methanosarcinales</taxon>
        <taxon>Methanosarcinaceae</taxon>
        <taxon>Methanohalobium</taxon>
    </lineage>
</organism>
<dbReference type="OrthoDB" id="8505at2157"/>
<dbReference type="STRING" id="644295.Metev_0498"/>